<reference evidence="1" key="1">
    <citation type="submission" date="2018-05" db="EMBL/GenBank/DDBJ databases">
        <authorList>
            <person name="Lanie J.A."/>
            <person name="Ng W.-L."/>
            <person name="Kazmierczak K.M."/>
            <person name="Andrzejewski T.M."/>
            <person name="Davidsen T.M."/>
            <person name="Wayne K.J."/>
            <person name="Tettelin H."/>
            <person name="Glass J.I."/>
            <person name="Rusch D."/>
            <person name="Podicherti R."/>
            <person name="Tsui H.-C.T."/>
            <person name="Winkler M.E."/>
        </authorList>
    </citation>
    <scope>NUCLEOTIDE SEQUENCE</scope>
</reference>
<protein>
    <submittedName>
        <fullName evidence="1">Uncharacterized protein</fullName>
    </submittedName>
</protein>
<accession>A0A382X366</accession>
<evidence type="ECO:0000313" key="1">
    <source>
        <dbReference type="EMBL" id="SVD65289.1"/>
    </source>
</evidence>
<gene>
    <name evidence="1" type="ORF">METZ01_LOCUS418143</name>
</gene>
<dbReference type="EMBL" id="UINC01164438">
    <property type="protein sequence ID" value="SVD65289.1"/>
    <property type="molecule type" value="Genomic_DNA"/>
</dbReference>
<organism evidence="1">
    <name type="scientific">marine metagenome</name>
    <dbReference type="NCBI Taxonomy" id="408172"/>
    <lineage>
        <taxon>unclassified sequences</taxon>
        <taxon>metagenomes</taxon>
        <taxon>ecological metagenomes</taxon>
    </lineage>
</organism>
<proteinExistence type="predicted"/>
<feature type="non-terminal residue" evidence="1">
    <location>
        <position position="42"/>
    </location>
</feature>
<dbReference type="AlphaFoldDB" id="A0A382X366"/>
<sequence length="42" mass="4985">MICGRIVYKPSIWGKLSLIYREICHIFDQLPRVYLLLFSEGI</sequence>
<name>A0A382X366_9ZZZZ</name>